<dbReference type="InterPro" id="IPR043504">
    <property type="entry name" value="Peptidase_S1_PA_chymotrypsin"/>
</dbReference>
<dbReference type="PANTHER" id="PTHR36234:SF5">
    <property type="entry name" value="LYSYL ENDOPEPTIDASE"/>
    <property type="match status" value="1"/>
</dbReference>
<reference evidence="1" key="1">
    <citation type="submission" date="2023-03" db="EMBL/GenBank/DDBJ databases">
        <title>Actinorhabdospora filicis NBRC 111898.</title>
        <authorList>
            <person name="Ichikawa N."/>
            <person name="Sato H."/>
            <person name="Tonouchi N."/>
        </authorList>
    </citation>
    <scope>NUCLEOTIDE SEQUENCE</scope>
    <source>
        <strain evidence="1">NBRC 111898</strain>
    </source>
</reference>
<organism evidence="1 2">
    <name type="scientific">Actinorhabdospora filicis</name>
    <dbReference type="NCBI Taxonomy" id="1785913"/>
    <lineage>
        <taxon>Bacteria</taxon>
        <taxon>Bacillati</taxon>
        <taxon>Actinomycetota</taxon>
        <taxon>Actinomycetes</taxon>
        <taxon>Micromonosporales</taxon>
        <taxon>Micromonosporaceae</taxon>
        <taxon>Actinorhabdospora</taxon>
    </lineage>
</organism>
<dbReference type="Pfam" id="PF13365">
    <property type="entry name" value="Trypsin_2"/>
    <property type="match status" value="1"/>
</dbReference>
<evidence type="ECO:0008006" key="3">
    <source>
        <dbReference type="Google" id="ProtNLM"/>
    </source>
</evidence>
<dbReference type="PANTHER" id="PTHR36234">
    <property type="entry name" value="LYSYL ENDOPEPTIDASE"/>
    <property type="match status" value="1"/>
</dbReference>
<evidence type="ECO:0000313" key="1">
    <source>
        <dbReference type="EMBL" id="GLZ76949.1"/>
    </source>
</evidence>
<name>A0A9W6SGY2_9ACTN</name>
<dbReference type="EMBL" id="BSTX01000001">
    <property type="protein sequence ID" value="GLZ76949.1"/>
    <property type="molecule type" value="Genomic_DNA"/>
</dbReference>
<comment type="caution">
    <text evidence="1">The sequence shown here is derived from an EMBL/GenBank/DDBJ whole genome shotgun (WGS) entry which is preliminary data.</text>
</comment>
<dbReference type="AlphaFoldDB" id="A0A9W6SGY2"/>
<keyword evidence="2" id="KW-1185">Reference proteome</keyword>
<sequence length="386" mass="42168">MSGRARKTIIGGAMLLLGGLLPFLGPDAGAQTPPTARQEYAPAQVAQVEDADVKLGYDGVTERVISRPGASFIKVHFERMLLAEGDYVTVSSMDGRENRRYDNGDTWATSVSGDKARLTLHLERPIRESALLAKLPAYGVTVDKISRGFSAEEAAAHAPRHEESLCGGDDKKDAVCYAESDPQVYQHTEPVARLLINGTTLCTAWRVGAQNRMLTNHHCFETTRDARATEVWFGYECRVCGGGATREPVKVLGDEVLSTDQNLDYTLFTVQDFEAIKDFGFLELDDRVATKGEKLYIPQHPSGEPLKLSVDSDSDEGGYCRVDSPKYQGYQADTDVSYYCDTEFGSSGSPVLARSTHKVIALHHFGGCPNSGVRADLLMNAIGEYI</sequence>
<dbReference type="Proteomes" id="UP001165079">
    <property type="component" value="Unassembled WGS sequence"/>
</dbReference>
<gene>
    <name evidence="1" type="ORF">Afil01_17560</name>
</gene>
<dbReference type="InterPro" id="IPR009003">
    <property type="entry name" value="Peptidase_S1_PA"/>
</dbReference>
<dbReference type="Gene3D" id="2.40.10.10">
    <property type="entry name" value="Trypsin-like serine proteases"/>
    <property type="match status" value="2"/>
</dbReference>
<protein>
    <recommendedName>
        <fullName evidence="3">V8-like Glu-specific endopeptidase</fullName>
    </recommendedName>
</protein>
<dbReference type="SUPFAM" id="SSF50494">
    <property type="entry name" value="Trypsin-like serine proteases"/>
    <property type="match status" value="1"/>
</dbReference>
<dbReference type="RefSeq" id="WP_285662093.1">
    <property type="nucleotide sequence ID" value="NZ_BSTX01000001.1"/>
</dbReference>
<evidence type="ECO:0000313" key="2">
    <source>
        <dbReference type="Proteomes" id="UP001165079"/>
    </source>
</evidence>
<proteinExistence type="predicted"/>
<accession>A0A9W6SGY2</accession>